<evidence type="ECO:0000259" key="1">
    <source>
        <dbReference type="Pfam" id="PF00814"/>
    </source>
</evidence>
<keyword evidence="3" id="KW-1185">Reference proteome</keyword>
<dbReference type="NCBIfam" id="TIGR03725">
    <property type="entry name" value="T6A_YeaZ"/>
    <property type="match status" value="1"/>
</dbReference>
<dbReference type="InterPro" id="IPR043129">
    <property type="entry name" value="ATPase_NBD"/>
</dbReference>
<dbReference type="KEGG" id="dtu:Dtur_0964"/>
<dbReference type="eggNOG" id="COG1214">
    <property type="taxonomic scope" value="Bacteria"/>
</dbReference>
<evidence type="ECO:0000313" key="2">
    <source>
        <dbReference type="EMBL" id="ACK42244.1"/>
    </source>
</evidence>
<dbReference type="FunCoup" id="B8E1B6">
    <property type="interactions" value="291"/>
</dbReference>
<dbReference type="InterPro" id="IPR000905">
    <property type="entry name" value="Gcp-like_dom"/>
</dbReference>
<protein>
    <submittedName>
        <fullName evidence="2">Peptidase M22 glycoprotease</fullName>
    </submittedName>
</protein>
<dbReference type="Pfam" id="PF00814">
    <property type="entry name" value="TsaD"/>
    <property type="match status" value="1"/>
</dbReference>
<proteinExistence type="predicted"/>
<dbReference type="RefSeq" id="WP_012583328.1">
    <property type="nucleotide sequence ID" value="NC_011661.1"/>
</dbReference>
<reference evidence="3" key="1">
    <citation type="journal article" date="2016" name="Front. Microbiol.">
        <title>The complete genome sequence of hyperthermophile Dictyoglomus turgidum DSM 6724 reveals a specialized carbohydrate fermentor.</title>
        <authorList>
            <person name="Brumm P.J."/>
            <person name="Gowda K."/>
            <person name="Robb F.T."/>
            <person name="Mead D.A."/>
        </authorList>
    </citation>
    <scope>NUCLEOTIDE SEQUENCE [LARGE SCALE GENOMIC DNA]</scope>
    <source>
        <strain evidence="3">DSM 6724 / Z-1310</strain>
    </source>
</reference>
<feature type="domain" description="Gcp-like" evidence="1">
    <location>
        <begin position="32"/>
        <end position="132"/>
    </location>
</feature>
<name>B8E1B6_DICTD</name>
<sequence>MFILGINTAFEKSNIILWKDNKLYELFYSTDSKTYGETLTINIKTLLDLSGWKLEDIDLYTIITGPGSFTGLRIGIVTVKTLAQIFKKPIIGISYLECLAYQTPFLGMKVPIMPARRGEIHAGFYNAKNERIYNEGIFSYQDFINLLSTLKKEPVIIIGKIPDDLKFLIPEDIIISSEHQNSPRGEAIIYLSLEKYKKGDTLDYLNLLPDYRQKSSAEINWERRNARPEREQ</sequence>
<dbReference type="Proteomes" id="UP000007719">
    <property type="component" value="Chromosome"/>
</dbReference>
<dbReference type="EnsemblBacteria" id="ACK42244">
    <property type="protein sequence ID" value="ACK42244"/>
    <property type="gene ID" value="Dtur_0964"/>
</dbReference>
<dbReference type="OrthoDB" id="9784166at2"/>
<dbReference type="HOGENOM" id="CLU_064886_0_1_0"/>
<dbReference type="STRING" id="515635.Dtur_0964"/>
<dbReference type="SUPFAM" id="SSF53067">
    <property type="entry name" value="Actin-like ATPase domain"/>
    <property type="match status" value="1"/>
</dbReference>
<evidence type="ECO:0000313" key="3">
    <source>
        <dbReference type="Proteomes" id="UP000007719"/>
    </source>
</evidence>
<dbReference type="InterPro" id="IPR022496">
    <property type="entry name" value="T6A_TsaB"/>
</dbReference>
<organism evidence="2 3">
    <name type="scientific">Dictyoglomus turgidum (strain DSM 6724 / Z-1310)</name>
    <dbReference type="NCBI Taxonomy" id="515635"/>
    <lineage>
        <taxon>Bacteria</taxon>
        <taxon>Pseudomonadati</taxon>
        <taxon>Dictyoglomota</taxon>
        <taxon>Dictyoglomia</taxon>
        <taxon>Dictyoglomales</taxon>
        <taxon>Dictyoglomaceae</taxon>
        <taxon>Dictyoglomus</taxon>
    </lineage>
</organism>
<dbReference type="CDD" id="cd24032">
    <property type="entry name" value="ASKHA_NBD_TsaB"/>
    <property type="match status" value="1"/>
</dbReference>
<dbReference type="Gene3D" id="3.30.420.40">
    <property type="match status" value="2"/>
</dbReference>
<dbReference type="InParanoid" id="B8E1B6"/>
<gene>
    <name evidence="2" type="ordered locus">Dtur_0964</name>
</gene>
<dbReference type="EMBL" id="CP001251">
    <property type="protein sequence ID" value="ACK42244.1"/>
    <property type="molecule type" value="Genomic_DNA"/>
</dbReference>
<dbReference type="GO" id="GO:0002949">
    <property type="term" value="P:tRNA threonylcarbamoyladenosine modification"/>
    <property type="evidence" value="ECO:0007669"/>
    <property type="project" value="InterPro"/>
</dbReference>
<accession>B8E1B6</accession>
<dbReference type="PATRIC" id="fig|515635.4.peg.1001"/>
<dbReference type="GO" id="GO:0005829">
    <property type="term" value="C:cytosol"/>
    <property type="evidence" value="ECO:0000318"/>
    <property type="project" value="GO_Central"/>
</dbReference>
<dbReference type="AlphaFoldDB" id="B8E1B6"/>